<keyword evidence="4" id="KW-1185">Reference proteome</keyword>
<dbReference type="PANTHER" id="PTHR12526:SF636">
    <property type="entry name" value="BLL3647 PROTEIN"/>
    <property type="match status" value="1"/>
</dbReference>
<feature type="domain" description="Glycosyl transferase family 1" evidence="1">
    <location>
        <begin position="192"/>
        <end position="351"/>
    </location>
</feature>
<evidence type="ECO:0000259" key="1">
    <source>
        <dbReference type="Pfam" id="PF00534"/>
    </source>
</evidence>
<evidence type="ECO:0000259" key="2">
    <source>
        <dbReference type="Pfam" id="PF13579"/>
    </source>
</evidence>
<feature type="domain" description="Glycosyltransferase subfamily 4-like N-terminal" evidence="2">
    <location>
        <begin position="18"/>
        <end position="159"/>
    </location>
</feature>
<dbReference type="GO" id="GO:0016757">
    <property type="term" value="F:glycosyltransferase activity"/>
    <property type="evidence" value="ECO:0007669"/>
    <property type="project" value="InterPro"/>
</dbReference>
<gene>
    <name evidence="3" type="ORF">BGE01nite_07450</name>
</gene>
<dbReference type="SUPFAM" id="SSF53756">
    <property type="entry name" value="UDP-Glycosyltransferase/glycogen phosphorylase"/>
    <property type="match status" value="1"/>
</dbReference>
<proteinExistence type="predicted"/>
<accession>A0A512M3Y4</accession>
<dbReference type="Pfam" id="PF13579">
    <property type="entry name" value="Glyco_trans_4_4"/>
    <property type="match status" value="1"/>
</dbReference>
<dbReference type="EMBL" id="BKAG01000003">
    <property type="protein sequence ID" value="GEP41454.1"/>
    <property type="molecule type" value="Genomic_DNA"/>
</dbReference>
<name>A0A512M3Y4_9BACT</name>
<evidence type="ECO:0000313" key="4">
    <source>
        <dbReference type="Proteomes" id="UP000321577"/>
    </source>
</evidence>
<dbReference type="AlphaFoldDB" id="A0A512M3Y4"/>
<reference evidence="3 4" key="1">
    <citation type="submission" date="2019-07" db="EMBL/GenBank/DDBJ databases">
        <title>Whole genome shotgun sequence of Brevifollis gellanilyticus NBRC 108608.</title>
        <authorList>
            <person name="Hosoyama A."/>
            <person name="Uohara A."/>
            <person name="Ohji S."/>
            <person name="Ichikawa N."/>
        </authorList>
    </citation>
    <scope>NUCLEOTIDE SEQUENCE [LARGE SCALE GENOMIC DNA]</scope>
    <source>
        <strain evidence="3 4">NBRC 108608</strain>
    </source>
</reference>
<dbReference type="Proteomes" id="UP000321577">
    <property type="component" value="Unassembled WGS sequence"/>
</dbReference>
<comment type="caution">
    <text evidence="3">The sequence shown here is derived from an EMBL/GenBank/DDBJ whole genome shotgun (WGS) entry which is preliminary data.</text>
</comment>
<dbReference type="InterPro" id="IPR028098">
    <property type="entry name" value="Glyco_trans_4-like_N"/>
</dbReference>
<dbReference type="Gene3D" id="3.40.50.2000">
    <property type="entry name" value="Glycogen Phosphorylase B"/>
    <property type="match status" value="2"/>
</dbReference>
<dbReference type="InterPro" id="IPR001296">
    <property type="entry name" value="Glyco_trans_1"/>
</dbReference>
<dbReference type="PANTHER" id="PTHR12526">
    <property type="entry name" value="GLYCOSYLTRANSFERASE"/>
    <property type="match status" value="1"/>
</dbReference>
<sequence>MARILFLSSHHGIGAAENLWLETAAHLARAGHEVRAAVCWLKWEPARVQELVSLGVPVMRIAQSWRFNRWLRPLLKGGKAETGMAQQLAGGSWKPDQVLVSQGNDHSCLPWLKALQEAGISTSVVTHGIISSDWPKDGLAERLAPVFTNAARTFWVSERNQTDFEDQIGTVLNNALVVRNPVKVNREAPFTWPASDSPLRMACVARMQTRPKGHDLLIQAFADPVWGQRDLHLSFFGDGENRHGMERLAKKLGISSRVHFKGHVNSVEDIWLDHHLIAQPSRNEGMPLSLVEALFCGRPALATDIAGHAELITEGENGFLAEAPTARHIGEALERAWNQRGQWQSMGRMAYDRIRRDVPENPIAEFAQQLLALT</sequence>
<dbReference type="OrthoDB" id="193659at2"/>
<organism evidence="3 4">
    <name type="scientific">Brevifollis gellanilyticus</name>
    <dbReference type="NCBI Taxonomy" id="748831"/>
    <lineage>
        <taxon>Bacteria</taxon>
        <taxon>Pseudomonadati</taxon>
        <taxon>Verrucomicrobiota</taxon>
        <taxon>Verrucomicrobiia</taxon>
        <taxon>Verrucomicrobiales</taxon>
        <taxon>Verrucomicrobiaceae</taxon>
    </lineage>
</organism>
<dbReference type="CDD" id="cd03801">
    <property type="entry name" value="GT4_PimA-like"/>
    <property type="match status" value="1"/>
</dbReference>
<evidence type="ECO:0000313" key="3">
    <source>
        <dbReference type="EMBL" id="GEP41454.1"/>
    </source>
</evidence>
<dbReference type="RefSeq" id="WP_146848912.1">
    <property type="nucleotide sequence ID" value="NZ_BKAG01000003.1"/>
</dbReference>
<dbReference type="Pfam" id="PF00534">
    <property type="entry name" value="Glycos_transf_1"/>
    <property type="match status" value="1"/>
</dbReference>
<protein>
    <submittedName>
        <fullName evidence="3">Uncharacterized protein</fullName>
    </submittedName>
</protein>